<dbReference type="AlphaFoldDB" id="A0A316TPQ6"/>
<protein>
    <submittedName>
        <fullName evidence="5">GntR family transcriptional regulator</fullName>
    </submittedName>
</protein>
<dbReference type="Proteomes" id="UP000245533">
    <property type="component" value="Unassembled WGS sequence"/>
</dbReference>
<evidence type="ECO:0000259" key="4">
    <source>
        <dbReference type="PROSITE" id="PS50949"/>
    </source>
</evidence>
<feature type="domain" description="HTH gntR-type" evidence="4">
    <location>
        <begin position="2"/>
        <end position="70"/>
    </location>
</feature>
<dbReference type="CDD" id="cd07377">
    <property type="entry name" value="WHTH_GntR"/>
    <property type="match status" value="1"/>
</dbReference>
<dbReference type="SUPFAM" id="SSF46785">
    <property type="entry name" value="Winged helix' DNA-binding domain"/>
    <property type="match status" value="1"/>
</dbReference>
<keyword evidence="3" id="KW-0804">Transcription</keyword>
<keyword evidence="1" id="KW-0805">Transcription regulation</keyword>
<dbReference type="SMART" id="SM00345">
    <property type="entry name" value="HTH_GNTR"/>
    <property type="match status" value="1"/>
</dbReference>
<dbReference type="OrthoDB" id="362473at2"/>
<dbReference type="InterPro" id="IPR000524">
    <property type="entry name" value="Tscrpt_reg_HTH_GntR"/>
</dbReference>
<name>A0A316TPQ6_9BACT</name>
<sequence>MQHSAKHIADRIRLMISTKQFQVGELLPSTRVLGKQLGASFHTVRKAYHQLAAEGLIRSEQGRGFVVNRQSTKLDKSERIELGTEKMQALLEELIGYGLDEAEIEAIFEEQVSFMEWPDRIQSIATVGETRELARLLSDSIKKQVGVKSDLLLADEYDEAVNYDALFVPIHLVGGFRSLTDTIRILPVVFHYDADVLLSIMDRAAIEAIGLVTAEEGSITKIINELKSLMKFEGAFVAGATYGKSLPLFVRNTDLILYTPASARLVEEKVPEKKRIRLEYILSEKSADMIRSELWDQ</sequence>
<organism evidence="5 6">
    <name type="scientific">Rhodohalobacter mucosus</name>
    <dbReference type="NCBI Taxonomy" id="2079485"/>
    <lineage>
        <taxon>Bacteria</taxon>
        <taxon>Pseudomonadati</taxon>
        <taxon>Balneolota</taxon>
        <taxon>Balneolia</taxon>
        <taxon>Balneolales</taxon>
        <taxon>Balneolaceae</taxon>
        <taxon>Rhodohalobacter</taxon>
    </lineage>
</organism>
<dbReference type="InterPro" id="IPR036388">
    <property type="entry name" value="WH-like_DNA-bd_sf"/>
</dbReference>
<dbReference type="PANTHER" id="PTHR38445:SF9">
    <property type="entry name" value="HTH-TYPE TRANSCRIPTIONAL REPRESSOR YTRA"/>
    <property type="match status" value="1"/>
</dbReference>
<accession>A0A316TPQ6</accession>
<dbReference type="InterPro" id="IPR036390">
    <property type="entry name" value="WH_DNA-bd_sf"/>
</dbReference>
<dbReference type="EMBL" id="QGGB01000009">
    <property type="protein sequence ID" value="PWN05651.1"/>
    <property type="molecule type" value="Genomic_DNA"/>
</dbReference>
<reference evidence="5 6" key="1">
    <citation type="submission" date="2018-05" db="EMBL/GenBank/DDBJ databases">
        <title>Rhodohalobacter halophilus gen. nov., sp. nov., a moderately halophilic member of the family Balneolaceae.</title>
        <authorList>
            <person name="Liu Z.-W."/>
        </authorList>
    </citation>
    <scope>NUCLEOTIDE SEQUENCE [LARGE SCALE GENOMIC DNA]</scope>
    <source>
        <strain evidence="5 6">8A47</strain>
    </source>
</reference>
<evidence type="ECO:0000256" key="2">
    <source>
        <dbReference type="ARBA" id="ARBA00023125"/>
    </source>
</evidence>
<evidence type="ECO:0000313" key="5">
    <source>
        <dbReference type="EMBL" id="PWN05651.1"/>
    </source>
</evidence>
<gene>
    <name evidence="5" type="ORF">DDZ15_13735</name>
</gene>
<dbReference type="GO" id="GO:0003677">
    <property type="term" value="F:DNA binding"/>
    <property type="evidence" value="ECO:0007669"/>
    <property type="project" value="UniProtKB-KW"/>
</dbReference>
<dbReference type="Pfam" id="PF00392">
    <property type="entry name" value="GntR"/>
    <property type="match status" value="1"/>
</dbReference>
<proteinExistence type="predicted"/>
<evidence type="ECO:0000313" key="6">
    <source>
        <dbReference type="Proteomes" id="UP000245533"/>
    </source>
</evidence>
<keyword evidence="2" id="KW-0238">DNA-binding</keyword>
<dbReference type="Gene3D" id="1.10.10.10">
    <property type="entry name" value="Winged helix-like DNA-binding domain superfamily/Winged helix DNA-binding domain"/>
    <property type="match status" value="1"/>
</dbReference>
<comment type="caution">
    <text evidence="5">The sequence shown here is derived from an EMBL/GenBank/DDBJ whole genome shotgun (WGS) entry which is preliminary data.</text>
</comment>
<evidence type="ECO:0000256" key="1">
    <source>
        <dbReference type="ARBA" id="ARBA00023015"/>
    </source>
</evidence>
<evidence type="ECO:0000256" key="3">
    <source>
        <dbReference type="ARBA" id="ARBA00023163"/>
    </source>
</evidence>
<dbReference type="RefSeq" id="WP_109647678.1">
    <property type="nucleotide sequence ID" value="NZ_QGGB01000009.1"/>
</dbReference>
<keyword evidence="6" id="KW-1185">Reference proteome</keyword>
<dbReference type="GO" id="GO:0003700">
    <property type="term" value="F:DNA-binding transcription factor activity"/>
    <property type="evidence" value="ECO:0007669"/>
    <property type="project" value="InterPro"/>
</dbReference>
<dbReference type="PANTHER" id="PTHR38445">
    <property type="entry name" value="HTH-TYPE TRANSCRIPTIONAL REPRESSOR YTRA"/>
    <property type="match status" value="1"/>
</dbReference>
<dbReference type="PROSITE" id="PS50949">
    <property type="entry name" value="HTH_GNTR"/>
    <property type="match status" value="1"/>
</dbReference>